<dbReference type="InterPro" id="IPR001789">
    <property type="entry name" value="Sig_transdc_resp-reg_receiver"/>
</dbReference>
<evidence type="ECO:0000256" key="4">
    <source>
        <dbReference type="ARBA" id="ARBA00023015"/>
    </source>
</evidence>
<dbReference type="PROSITE" id="PS51755">
    <property type="entry name" value="OMPR_PHOB"/>
    <property type="match status" value="1"/>
</dbReference>
<dbReference type="AlphaFoldDB" id="W8F134"/>
<dbReference type="PANTHER" id="PTHR48111">
    <property type="entry name" value="REGULATOR OF RPOS"/>
    <property type="match status" value="1"/>
</dbReference>
<dbReference type="eggNOG" id="COG0745">
    <property type="taxonomic scope" value="Bacteria"/>
</dbReference>
<dbReference type="Pfam" id="PF00486">
    <property type="entry name" value="Trans_reg_C"/>
    <property type="match status" value="1"/>
</dbReference>
<evidence type="ECO:0000256" key="6">
    <source>
        <dbReference type="ARBA" id="ARBA00023163"/>
    </source>
</evidence>
<dbReference type="Pfam" id="PF00072">
    <property type="entry name" value="Response_reg"/>
    <property type="match status" value="1"/>
</dbReference>
<keyword evidence="3" id="KW-0902">Two-component regulatory system</keyword>
<dbReference type="InterPro" id="IPR039420">
    <property type="entry name" value="WalR-like"/>
</dbReference>
<evidence type="ECO:0000256" key="2">
    <source>
        <dbReference type="ARBA" id="ARBA00022553"/>
    </source>
</evidence>
<dbReference type="SMART" id="SM00448">
    <property type="entry name" value="REC"/>
    <property type="match status" value="1"/>
</dbReference>
<keyword evidence="6" id="KW-0804">Transcription</keyword>
<gene>
    <name evidence="12" type="ORF">Hsw_3504</name>
</gene>
<reference evidence="12 13" key="1">
    <citation type="submission" date="2014-01" db="EMBL/GenBank/DDBJ databases">
        <title>Complete genome sequence of ionizing-radiation resistance bacterium Hymenobacter swuensis DY53.</title>
        <authorList>
            <person name="Jung J.-H."/>
            <person name="Jeong S.-W."/>
            <person name="Joe M.-H."/>
            <person name="Cho y.-j."/>
            <person name="Kim M.-K."/>
            <person name="Lim S.-Y."/>
        </authorList>
    </citation>
    <scope>NUCLEOTIDE SEQUENCE [LARGE SCALE GENOMIC DNA]</scope>
    <source>
        <strain evidence="12 13">DY53</strain>
    </source>
</reference>
<dbReference type="GO" id="GO:0032993">
    <property type="term" value="C:protein-DNA complex"/>
    <property type="evidence" value="ECO:0007669"/>
    <property type="project" value="TreeGrafter"/>
</dbReference>
<dbReference type="HOGENOM" id="CLU_000445_30_4_10"/>
<dbReference type="KEGG" id="hsw:Hsw_3504"/>
<dbReference type="InterPro" id="IPR011006">
    <property type="entry name" value="CheY-like_superfamily"/>
</dbReference>
<feature type="modified residue" description="4-aspartylphosphate" evidence="8">
    <location>
        <position position="145"/>
    </location>
</feature>
<dbReference type="CDD" id="cd00383">
    <property type="entry name" value="trans_reg_C"/>
    <property type="match status" value="1"/>
</dbReference>
<dbReference type="GO" id="GO:0000156">
    <property type="term" value="F:phosphorelay response regulator activity"/>
    <property type="evidence" value="ECO:0007669"/>
    <property type="project" value="TreeGrafter"/>
</dbReference>
<keyword evidence="4" id="KW-0805">Transcription regulation</keyword>
<evidence type="ECO:0000259" key="10">
    <source>
        <dbReference type="PROSITE" id="PS50110"/>
    </source>
</evidence>
<dbReference type="InterPro" id="IPR001867">
    <property type="entry name" value="OmpR/PhoB-type_DNA-bd"/>
</dbReference>
<evidence type="ECO:0000256" key="1">
    <source>
        <dbReference type="ARBA" id="ARBA00013332"/>
    </source>
</evidence>
<keyword evidence="13" id="KW-1185">Reference proteome</keyword>
<evidence type="ECO:0000256" key="3">
    <source>
        <dbReference type="ARBA" id="ARBA00023012"/>
    </source>
</evidence>
<dbReference type="FunFam" id="3.40.50.2300:FF:000001">
    <property type="entry name" value="DNA-binding response regulator PhoB"/>
    <property type="match status" value="1"/>
</dbReference>
<dbReference type="SUPFAM" id="SSF52172">
    <property type="entry name" value="CheY-like"/>
    <property type="match status" value="1"/>
</dbReference>
<dbReference type="SUPFAM" id="SSF46894">
    <property type="entry name" value="C-terminal effector domain of the bipartite response regulators"/>
    <property type="match status" value="1"/>
</dbReference>
<dbReference type="PATRIC" id="fig|1227739.3.peg.3660"/>
<dbReference type="PROSITE" id="PS50110">
    <property type="entry name" value="RESPONSE_REGULATORY"/>
    <property type="match status" value="1"/>
</dbReference>
<dbReference type="Gene3D" id="1.10.10.10">
    <property type="entry name" value="Winged helix-like DNA-binding domain superfamily/Winged helix DNA-binding domain"/>
    <property type="match status" value="1"/>
</dbReference>
<evidence type="ECO:0000256" key="5">
    <source>
        <dbReference type="ARBA" id="ARBA00023125"/>
    </source>
</evidence>
<keyword evidence="2 8" id="KW-0597">Phosphoprotein</keyword>
<dbReference type="InterPro" id="IPR036388">
    <property type="entry name" value="WH-like_DNA-bd_sf"/>
</dbReference>
<evidence type="ECO:0000259" key="11">
    <source>
        <dbReference type="PROSITE" id="PS51755"/>
    </source>
</evidence>
<dbReference type="GO" id="GO:0006355">
    <property type="term" value="P:regulation of DNA-templated transcription"/>
    <property type="evidence" value="ECO:0007669"/>
    <property type="project" value="InterPro"/>
</dbReference>
<feature type="DNA-binding region" description="OmpR/PhoB-type" evidence="9">
    <location>
        <begin position="222"/>
        <end position="316"/>
    </location>
</feature>
<evidence type="ECO:0000256" key="9">
    <source>
        <dbReference type="PROSITE-ProRule" id="PRU01091"/>
    </source>
</evidence>
<keyword evidence="5 9" id="KW-0238">DNA-binding</keyword>
<dbReference type="Proteomes" id="UP000019423">
    <property type="component" value="Chromosome"/>
</dbReference>
<sequence length="318" mass="35573">MPTTLATRRRMVLQPSRVAVQAPVKAPPAVADFVWPIPNPAPRKESAPGRIRLPAAGNENVTRRARRPAVLLSSRILFYPKPPRSVQPTANPNAYKILVVDDDPDIVELLEYNLRKEGYEVASAPDGRKALEVAPLFGPDIILLDVMMPNLDGIAACRQLREQPKFKDTYIIFLTARAEEFSEVAAFDAGADDFIAKPIKPRALLSRLAAFVRRDKDPQQVSDTIEINGLKIDRTGFAVYQEGRKISLPKKEFELLAFLAASPHKVFGRDELLQNIWGNDVFVLARTVDVHIRKVREKVGDHHIQTIKGVGYKFNTDN</sequence>
<evidence type="ECO:0000313" key="12">
    <source>
        <dbReference type="EMBL" id="AHJ99099.1"/>
    </source>
</evidence>
<feature type="domain" description="OmpR/PhoB-type" evidence="11">
    <location>
        <begin position="222"/>
        <end position="316"/>
    </location>
</feature>
<dbReference type="PANTHER" id="PTHR48111:SF40">
    <property type="entry name" value="PHOSPHATE REGULON TRANSCRIPTIONAL REGULATORY PROTEIN PHOB"/>
    <property type="match status" value="1"/>
</dbReference>
<organism evidence="12 13">
    <name type="scientific">Hymenobacter swuensis DY53</name>
    <dbReference type="NCBI Taxonomy" id="1227739"/>
    <lineage>
        <taxon>Bacteria</taxon>
        <taxon>Pseudomonadati</taxon>
        <taxon>Bacteroidota</taxon>
        <taxon>Cytophagia</taxon>
        <taxon>Cytophagales</taxon>
        <taxon>Hymenobacteraceae</taxon>
        <taxon>Hymenobacter</taxon>
    </lineage>
</organism>
<dbReference type="EMBL" id="CP007145">
    <property type="protein sequence ID" value="AHJ99099.1"/>
    <property type="molecule type" value="Genomic_DNA"/>
</dbReference>
<dbReference type="CDD" id="cd17574">
    <property type="entry name" value="REC_OmpR"/>
    <property type="match status" value="1"/>
</dbReference>
<dbReference type="GO" id="GO:0000976">
    <property type="term" value="F:transcription cis-regulatory region binding"/>
    <property type="evidence" value="ECO:0007669"/>
    <property type="project" value="TreeGrafter"/>
</dbReference>
<dbReference type="STRING" id="1227739.Hsw_3504"/>
<dbReference type="Gene3D" id="3.40.50.2300">
    <property type="match status" value="1"/>
</dbReference>
<evidence type="ECO:0000256" key="7">
    <source>
        <dbReference type="ARBA" id="ARBA00024735"/>
    </source>
</evidence>
<proteinExistence type="predicted"/>
<comment type="function">
    <text evidence="7">This protein is a positive regulator for the phosphate regulon. Transcription of this operon is positively regulated by PhoB and PhoR when phosphate is limited.</text>
</comment>
<feature type="domain" description="Response regulatory" evidence="10">
    <location>
        <begin position="96"/>
        <end position="212"/>
    </location>
</feature>
<dbReference type="FunFam" id="1.10.10.10:FF:000018">
    <property type="entry name" value="DNA-binding response regulator ResD"/>
    <property type="match status" value="1"/>
</dbReference>
<name>W8F134_9BACT</name>
<dbReference type="SMART" id="SM00862">
    <property type="entry name" value="Trans_reg_C"/>
    <property type="match status" value="1"/>
</dbReference>
<protein>
    <recommendedName>
        <fullName evidence="1">Phosphate regulon transcriptional regulatory protein PhoB</fullName>
    </recommendedName>
</protein>
<dbReference type="GO" id="GO:0005829">
    <property type="term" value="C:cytosol"/>
    <property type="evidence" value="ECO:0007669"/>
    <property type="project" value="TreeGrafter"/>
</dbReference>
<evidence type="ECO:0000256" key="8">
    <source>
        <dbReference type="PROSITE-ProRule" id="PRU00169"/>
    </source>
</evidence>
<dbReference type="InterPro" id="IPR016032">
    <property type="entry name" value="Sig_transdc_resp-reg_C-effctor"/>
</dbReference>
<accession>W8F134</accession>
<evidence type="ECO:0000313" key="13">
    <source>
        <dbReference type="Proteomes" id="UP000019423"/>
    </source>
</evidence>